<feature type="transmembrane region" description="Helical" evidence="6">
    <location>
        <begin position="96"/>
        <end position="117"/>
    </location>
</feature>
<feature type="transmembrane region" description="Helical" evidence="6">
    <location>
        <begin position="528"/>
        <end position="547"/>
    </location>
</feature>
<name>A0A0F4G8E8_9PEZI</name>
<feature type="domain" description="Major facilitator superfamily (MFS) profile" evidence="7">
    <location>
        <begin position="61"/>
        <end position="551"/>
    </location>
</feature>
<feature type="transmembrane region" description="Helical" evidence="6">
    <location>
        <begin position="329"/>
        <end position="351"/>
    </location>
</feature>
<keyword evidence="3 6" id="KW-1133">Transmembrane helix</keyword>
<gene>
    <name evidence="8" type="ORF">TI39_contig4340g00012</name>
</gene>
<dbReference type="OrthoDB" id="440553at2759"/>
<feature type="transmembrane region" description="Helical" evidence="6">
    <location>
        <begin position="254"/>
        <end position="274"/>
    </location>
</feature>
<feature type="transmembrane region" description="Helical" evidence="6">
    <location>
        <begin position="393"/>
        <end position="413"/>
    </location>
</feature>
<feature type="transmembrane region" description="Helical" evidence="6">
    <location>
        <begin position="124"/>
        <end position="143"/>
    </location>
</feature>
<dbReference type="InterPro" id="IPR011701">
    <property type="entry name" value="MFS"/>
</dbReference>
<comment type="subcellular location">
    <subcellularLocation>
        <location evidence="1">Membrane</location>
        <topology evidence="1">Multi-pass membrane protein</topology>
    </subcellularLocation>
</comment>
<comment type="caution">
    <text evidence="8">The sequence shown here is derived from an EMBL/GenBank/DDBJ whole genome shotgun (WGS) entry which is preliminary data.</text>
</comment>
<feature type="transmembrane region" description="Helical" evidence="6">
    <location>
        <begin position="363"/>
        <end position="386"/>
    </location>
</feature>
<feature type="transmembrane region" description="Helical" evidence="6">
    <location>
        <begin position="214"/>
        <end position="234"/>
    </location>
</feature>
<evidence type="ECO:0000313" key="8">
    <source>
        <dbReference type="EMBL" id="KJX93292.1"/>
    </source>
</evidence>
<evidence type="ECO:0000256" key="5">
    <source>
        <dbReference type="SAM" id="MobiDB-lite"/>
    </source>
</evidence>
<evidence type="ECO:0000256" key="6">
    <source>
        <dbReference type="SAM" id="Phobius"/>
    </source>
</evidence>
<dbReference type="Proteomes" id="UP000033647">
    <property type="component" value="Unassembled WGS sequence"/>
</dbReference>
<feature type="compositionally biased region" description="Basic and acidic residues" evidence="5">
    <location>
        <begin position="574"/>
        <end position="584"/>
    </location>
</feature>
<dbReference type="Pfam" id="PF07690">
    <property type="entry name" value="MFS_1"/>
    <property type="match status" value="1"/>
</dbReference>
<dbReference type="PROSITE" id="PS50850">
    <property type="entry name" value="MFS"/>
    <property type="match status" value="1"/>
</dbReference>
<dbReference type="GO" id="GO:0005886">
    <property type="term" value="C:plasma membrane"/>
    <property type="evidence" value="ECO:0007669"/>
    <property type="project" value="TreeGrafter"/>
</dbReference>
<keyword evidence="2 6" id="KW-0812">Transmembrane</keyword>
<feature type="transmembrane region" description="Helical" evidence="6">
    <location>
        <begin position="55"/>
        <end position="76"/>
    </location>
</feature>
<evidence type="ECO:0000313" key="9">
    <source>
        <dbReference type="Proteomes" id="UP000033647"/>
    </source>
</evidence>
<feature type="compositionally biased region" description="Polar residues" evidence="5">
    <location>
        <begin position="22"/>
        <end position="39"/>
    </location>
</feature>
<dbReference type="EMBL" id="LAFY01004299">
    <property type="protein sequence ID" value="KJX93292.1"/>
    <property type="molecule type" value="Genomic_DNA"/>
</dbReference>
<proteinExistence type="predicted"/>
<dbReference type="PANTHER" id="PTHR23501:SF43">
    <property type="entry name" value="MULTIDRUG TRANSPORTER, PUTATIVE (AFU_ORTHOLOGUE AFUA_6G03040)-RELATED"/>
    <property type="match status" value="1"/>
</dbReference>
<organism evidence="8 9">
    <name type="scientific">Zymoseptoria brevis</name>
    <dbReference type="NCBI Taxonomy" id="1047168"/>
    <lineage>
        <taxon>Eukaryota</taxon>
        <taxon>Fungi</taxon>
        <taxon>Dikarya</taxon>
        <taxon>Ascomycota</taxon>
        <taxon>Pezizomycotina</taxon>
        <taxon>Dothideomycetes</taxon>
        <taxon>Dothideomycetidae</taxon>
        <taxon>Mycosphaerellales</taxon>
        <taxon>Mycosphaerellaceae</taxon>
        <taxon>Zymoseptoria</taxon>
    </lineage>
</organism>
<evidence type="ECO:0000256" key="3">
    <source>
        <dbReference type="ARBA" id="ARBA00022989"/>
    </source>
</evidence>
<feature type="transmembrane region" description="Helical" evidence="6">
    <location>
        <begin position="425"/>
        <end position="446"/>
    </location>
</feature>
<protein>
    <submittedName>
        <fullName evidence="8">MFS multidrug transporter like protein</fullName>
    </submittedName>
</protein>
<evidence type="ECO:0000256" key="2">
    <source>
        <dbReference type="ARBA" id="ARBA00022692"/>
    </source>
</evidence>
<feature type="region of interest" description="Disordered" evidence="5">
    <location>
        <begin position="573"/>
        <end position="596"/>
    </location>
</feature>
<dbReference type="InterPro" id="IPR020846">
    <property type="entry name" value="MFS_dom"/>
</dbReference>
<dbReference type="PANTHER" id="PTHR23501">
    <property type="entry name" value="MAJOR FACILITATOR SUPERFAMILY"/>
    <property type="match status" value="1"/>
</dbReference>
<dbReference type="STRING" id="1047168.A0A0F4G8E8"/>
<sequence>MPLITEKPSSTQAHGTIRSVGPASSITPSRETTTMQTSAVAEPVRGPAEVKAVPAWRFACLSFGLGIGLFMSFMDGSITSTAIYSIGAEFGSMTKITWIALAYTLADVGLAIVFTSLANILGRFNTYLVAQFMFFAFSFGSGFAQTEDQLIICRTFQGIGGSGLYTIALIIWQEVSTLQTRKFIGGAIGMCIASGGVMGPILGGIITQNASWRWIFWINPPIMVLSTTLFIVAYPHGCGRLRPASFASVYKVDWLGTLLLIGGCVLPCFALMHAAEVPGSWNTGSFIGSMVGGLVSWILLVVWGVYHTTKMPGRLDPAFPPHLFRNRRYAATTAGSLLIGLGYVACLFSIPLRVQTVHGKGPLIAGLTLLPLLCCSAVGSIMGSVLSPTKDRFGPTIMVGSAIMALGTGLLAILDDSAAIDPKIYGFQCLVGFGFGMTASASTLVANIESKMKDHAVAQGITAAARVFGGAVGLAASTMIRGDDVRTKLSSISSAALQHLHLSYKNGDLTEEQILLVRKVYSDSYSKIFIMAAGIAAAGFLCSLFAWNDSTEPLGDRLLHKAELQEAWASEDAAAEKVSEKSSEDVSDGSVLPSKV</sequence>
<dbReference type="GO" id="GO:0022857">
    <property type="term" value="F:transmembrane transporter activity"/>
    <property type="evidence" value="ECO:0007669"/>
    <property type="project" value="InterPro"/>
</dbReference>
<keyword evidence="9" id="KW-1185">Reference proteome</keyword>
<dbReference type="InterPro" id="IPR036259">
    <property type="entry name" value="MFS_trans_sf"/>
</dbReference>
<dbReference type="AlphaFoldDB" id="A0A0F4G8E8"/>
<evidence type="ECO:0000259" key="7">
    <source>
        <dbReference type="PROSITE" id="PS50850"/>
    </source>
</evidence>
<dbReference type="Gene3D" id="1.20.1720.10">
    <property type="entry name" value="Multidrug resistance protein D"/>
    <property type="match status" value="1"/>
</dbReference>
<feature type="transmembrane region" description="Helical" evidence="6">
    <location>
        <begin position="183"/>
        <end position="202"/>
    </location>
</feature>
<dbReference type="Gene3D" id="1.20.1250.20">
    <property type="entry name" value="MFS general substrate transporter like domains"/>
    <property type="match status" value="1"/>
</dbReference>
<dbReference type="SUPFAM" id="SSF103473">
    <property type="entry name" value="MFS general substrate transporter"/>
    <property type="match status" value="1"/>
</dbReference>
<keyword evidence="4 6" id="KW-0472">Membrane</keyword>
<reference evidence="8 9" key="1">
    <citation type="submission" date="2015-03" db="EMBL/GenBank/DDBJ databases">
        <title>RNA-seq based gene annotation and comparative genomics of four Zymoseptoria species reveal species-specific pathogenicity related genes and transposable element activity.</title>
        <authorList>
            <person name="Grandaubert J."/>
            <person name="Bhattacharyya A."/>
            <person name="Stukenbrock E.H."/>
        </authorList>
    </citation>
    <scope>NUCLEOTIDE SEQUENCE [LARGE SCALE GENOMIC DNA]</scope>
    <source>
        <strain evidence="8 9">Zb18110</strain>
    </source>
</reference>
<accession>A0A0F4G8E8</accession>
<feature type="transmembrane region" description="Helical" evidence="6">
    <location>
        <begin position="286"/>
        <end position="308"/>
    </location>
</feature>
<feature type="region of interest" description="Disordered" evidence="5">
    <location>
        <begin position="1"/>
        <end position="39"/>
    </location>
</feature>
<evidence type="ECO:0000256" key="1">
    <source>
        <dbReference type="ARBA" id="ARBA00004141"/>
    </source>
</evidence>
<feature type="transmembrane region" description="Helical" evidence="6">
    <location>
        <begin position="149"/>
        <end position="171"/>
    </location>
</feature>
<evidence type="ECO:0000256" key="4">
    <source>
        <dbReference type="ARBA" id="ARBA00023136"/>
    </source>
</evidence>